<dbReference type="EMBL" id="FUKI01000016">
    <property type="protein sequence ID" value="SJM89512.1"/>
    <property type="molecule type" value="Genomic_DNA"/>
</dbReference>
<protein>
    <submittedName>
        <fullName evidence="1">Uncharacterized protein</fullName>
    </submittedName>
</protein>
<organism evidence="1 2">
    <name type="scientific">Crenothrix polyspora</name>
    <dbReference type="NCBI Taxonomy" id="360316"/>
    <lineage>
        <taxon>Bacteria</taxon>
        <taxon>Pseudomonadati</taxon>
        <taxon>Pseudomonadota</taxon>
        <taxon>Gammaproteobacteria</taxon>
        <taxon>Methylococcales</taxon>
        <taxon>Crenotrichaceae</taxon>
        <taxon>Crenothrix</taxon>
    </lineage>
</organism>
<sequence length="53" mass="6014">MATTILTHSGVIKGARGFIGRCDCEHKHMYIPKNEPAIVDLTTVFDFDRKNHK</sequence>
<dbReference type="Proteomes" id="UP000195667">
    <property type="component" value="Unassembled WGS sequence"/>
</dbReference>
<keyword evidence="2" id="KW-1185">Reference proteome</keyword>
<reference evidence="2" key="1">
    <citation type="submission" date="2017-02" db="EMBL/GenBank/DDBJ databases">
        <authorList>
            <person name="Daims H."/>
        </authorList>
    </citation>
    <scope>NUCLEOTIDE SEQUENCE [LARGE SCALE GENOMIC DNA]</scope>
</reference>
<gene>
    <name evidence="1" type="ORF">CRENPOLYSF1_1120014</name>
</gene>
<accession>A0A1R4GZY3</accession>
<evidence type="ECO:0000313" key="2">
    <source>
        <dbReference type="Proteomes" id="UP000195667"/>
    </source>
</evidence>
<dbReference type="AlphaFoldDB" id="A0A1R4GZY3"/>
<name>A0A1R4GZY3_9GAMM</name>
<evidence type="ECO:0000313" key="1">
    <source>
        <dbReference type="EMBL" id="SJM89512.1"/>
    </source>
</evidence>
<proteinExistence type="predicted"/>